<dbReference type="STRING" id="1033802.SSPSH_001366"/>
<dbReference type="InterPro" id="IPR025979">
    <property type="entry name" value="ChrR-like_cupin_dom"/>
</dbReference>
<protein>
    <submittedName>
        <fullName evidence="2">Transcription negative regulator ChrR protein</fullName>
    </submittedName>
</protein>
<dbReference type="AlphaFoldDB" id="U2EN92"/>
<organism evidence="2 3">
    <name type="scientific">Salinisphaera shabanensis E1L3A</name>
    <dbReference type="NCBI Taxonomy" id="1033802"/>
    <lineage>
        <taxon>Bacteria</taxon>
        <taxon>Pseudomonadati</taxon>
        <taxon>Pseudomonadota</taxon>
        <taxon>Gammaproteobacteria</taxon>
        <taxon>Salinisphaerales</taxon>
        <taxon>Salinisphaeraceae</taxon>
        <taxon>Salinisphaera</taxon>
    </lineage>
</organism>
<accession>U2EN92</accession>
<dbReference type="EMBL" id="AFNV02000008">
    <property type="protein sequence ID" value="ERJ19597.1"/>
    <property type="molecule type" value="Genomic_DNA"/>
</dbReference>
<name>U2EN92_9GAMM</name>
<reference evidence="2 3" key="2">
    <citation type="journal article" date="2013" name="PLoS ONE">
        <title>INDIGO - INtegrated Data Warehouse of MIcrobial GenOmes with Examples from the Red Sea Extremophiles.</title>
        <authorList>
            <person name="Alam I."/>
            <person name="Antunes A."/>
            <person name="Kamau A.A."/>
            <person name="Ba Alawi W."/>
            <person name="Kalkatawi M."/>
            <person name="Stingl U."/>
            <person name="Bajic V.B."/>
        </authorList>
    </citation>
    <scope>NUCLEOTIDE SEQUENCE [LARGE SCALE GENOMIC DNA]</scope>
    <source>
        <strain evidence="2 3">E1L3A</strain>
    </source>
</reference>
<dbReference type="Gene3D" id="2.60.120.10">
    <property type="entry name" value="Jelly Rolls"/>
    <property type="match status" value="1"/>
</dbReference>
<dbReference type="InterPro" id="IPR011051">
    <property type="entry name" value="RmlC_Cupin_sf"/>
</dbReference>
<dbReference type="OrthoDB" id="9801227at2"/>
<comment type="caution">
    <text evidence="2">The sequence shown here is derived from an EMBL/GenBank/DDBJ whole genome shotgun (WGS) entry which is preliminary data.</text>
</comment>
<reference evidence="2 3" key="1">
    <citation type="journal article" date="2011" name="J. Bacteriol.">
        <title>Genome sequence of Salinisphaera shabanensis, a gammaproteobacterium from the harsh, variable environment of the brine-seawater interface of the Shaban Deep in the Red Sea.</title>
        <authorList>
            <person name="Antunes A."/>
            <person name="Alam I."/>
            <person name="Bajic V.B."/>
            <person name="Stingl U."/>
        </authorList>
    </citation>
    <scope>NUCLEOTIDE SEQUENCE [LARGE SCALE GENOMIC DNA]</scope>
    <source>
        <strain evidence="2 3">E1L3A</strain>
    </source>
</reference>
<dbReference type="SUPFAM" id="SSF51182">
    <property type="entry name" value="RmlC-like cupins"/>
    <property type="match status" value="1"/>
</dbReference>
<evidence type="ECO:0000259" key="1">
    <source>
        <dbReference type="Pfam" id="PF12973"/>
    </source>
</evidence>
<dbReference type="eggNOG" id="COG3806">
    <property type="taxonomic scope" value="Bacteria"/>
</dbReference>
<feature type="domain" description="ChrR-like cupin" evidence="1">
    <location>
        <begin position="21"/>
        <end position="102"/>
    </location>
</feature>
<keyword evidence="3" id="KW-1185">Reference proteome</keyword>
<gene>
    <name evidence="2" type="ORF">SSPSH_001366</name>
</gene>
<sequence length="114" mass="12637">MTDQPQTFVIPDVGERTGPGWQVLREGVHVYVLQPGYDDTPRIALLDYEPGASVPWHRHSGDEHIFVLEGSQQDESGVYPAGSYVYNPKGTAHSVASPEGCRVLIQWFAPVVFE</sequence>
<evidence type="ECO:0000313" key="2">
    <source>
        <dbReference type="EMBL" id="ERJ19597.1"/>
    </source>
</evidence>
<proteinExistence type="predicted"/>
<evidence type="ECO:0000313" key="3">
    <source>
        <dbReference type="Proteomes" id="UP000006242"/>
    </source>
</evidence>
<dbReference type="Pfam" id="PF12973">
    <property type="entry name" value="Cupin_7"/>
    <property type="match status" value="1"/>
</dbReference>
<dbReference type="RefSeq" id="WP_006912862.1">
    <property type="nucleotide sequence ID" value="NZ_AFNV02000008.1"/>
</dbReference>
<dbReference type="InterPro" id="IPR014710">
    <property type="entry name" value="RmlC-like_jellyroll"/>
</dbReference>
<dbReference type="Proteomes" id="UP000006242">
    <property type="component" value="Unassembled WGS sequence"/>
</dbReference>